<dbReference type="PROSITE" id="PS00211">
    <property type="entry name" value="ABC_TRANSPORTER_1"/>
    <property type="match status" value="1"/>
</dbReference>
<dbReference type="GO" id="GO:0005524">
    <property type="term" value="F:ATP binding"/>
    <property type="evidence" value="ECO:0007669"/>
    <property type="project" value="UniProtKB-KW"/>
</dbReference>
<evidence type="ECO:0000313" key="7">
    <source>
        <dbReference type="Proteomes" id="UP000464954"/>
    </source>
</evidence>
<dbReference type="EMBL" id="CP047593">
    <property type="protein sequence ID" value="QHI68264.1"/>
    <property type="molecule type" value="Genomic_DNA"/>
</dbReference>
<evidence type="ECO:0000256" key="1">
    <source>
        <dbReference type="ARBA" id="ARBA00022448"/>
    </source>
</evidence>
<dbReference type="Gene3D" id="3.40.50.300">
    <property type="entry name" value="P-loop containing nucleotide triphosphate hydrolases"/>
    <property type="match status" value="1"/>
</dbReference>
<dbReference type="GO" id="GO:0098796">
    <property type="term" value="C:membrane protein complex"/>
    <property type="evidence" value="ECO:0007669"/>
    <property type="project" value="UniProtKB-ARBA"/>
</dbReference>
<keyword evidence="2" id="KW-0547">Nucleotide-binding</keyword>
<dbReference type="SMART" id="SM00382">
    <property type="entry name" value="AAA"/>
    <property type="match status" value="1"/>
</dbReference>
<dbReference type="PROSITE" id="PS50893">
    <property type="entry name" value="ABC_TRANSPORTER_2"/>
    <property type="match status" value="1"/>
</dbReference>
<evidence type="ECO:0000256" key="4">
    <source>
        <dbReference type="ARBA" id="ARBA00038388"/>
    </source>
</evidence>
<dbReference type="InterPro" id="IPR027417">
    <property type="entry name" value="P-loop_NTPase"/>
</dbReference>
<dbReference type="GO" id="GO:0022857">
    <property type="term" value="F:transmembrane transporter activity"/>
    <property type="evidence" value="ECO:0007669"/>
    <property type="project" value="UniProtKB-ARBA"/>
</dbReference>
<dbReference type="GO" id="GO:0005886">
    <property type="term" value="C:plasma membrane"/>
    <property type="evidence" value="ECO:0007669"/>
    <property type="project" value="TreeGrafter"/>
</dbReference>
<dbReference type="PANTHER" id="PTHR24220">
    <property type="entry name" value="IMPORT ATP-BINDING PROTEIN"/>
    <property type="match status" value="1"/>
</dbReference>
<proteinExistence type="inferred from homology"/>
<evidence type="ECO:0000313" key="6">
    <source>
        <dbReference type="EMBL" id="QHI68264.1"/>
    </source>
</evidence>
<feature type="domain" description="ABC transporter" evidence="5">
    <location>
        <begin position="5"/>
        <end position="222"/>
    </location>
</feature>
<dbReference type="PANTHER" id="PTHR24220:SF689">
    <property type="entry name" value="LIPOPROTEIN-RELEASING SYSTEM ATP-BINDING PROTEIN LOLD"/>
    <property type="match status" value="1"/>
</dbReference>
<organism evidence="6 7">
    <name type="scientific">Tichowtungia aerotolerans</name>
    <dbReference type="NCBI Taxonomy" id="2697043"/>
    <lineage>
        <taxon>Bacteria</taxon>
        <taxon>Pseudomonadati</taxon>
        <taxon>Kiritimatiellota</taxon>
        <taxon>Tichowtungiia</taxon>
        <taxon>Tichowtungiales</taxon>
        <taxon>Tichowtungiaceae</taxon>
        <taxon>Tichowtungia</taxon>
    </lineage>
</organism>
<reference evidence="6 7" key="1">
    <citation type="submission" date="2020-01" db="EMBL/GenBank/DDBJ databases">
        <title>Ponticoccus aerotolerans gen. nov., sp. nov., an anaerobic bacterium and proposal of Ponticoccusceae fam. nov., Ponticoccusles ord. nov. and Ponticoccuse classis nov. in the phylum Kiritimatiellaeota.</title>
        <authorList>
            <person name="Zhou L.Y."/>
            <person name="Du Z.J."/>
        </authorList>
    </citation>
    <scope>NUCLEOTIDE SEQUENCE [LARGE SCALE GENOMIC DNA]</scope>
    <source>
        <strain evidence="6 7">S-5007</strain>
    </source>
</reference>
<dbReference type="AlphaFoldDB" id="A0A6P1M6P2"/>
<dbReference type="Pfam" id="PF00005">
    <property type="entry name" value="ABC_tran"/>
    <property type="match status" value="1"/>
</dbReference>
<dbReference type="InterPro" id="IPR015854">
    <property type="entry name" value="ABC_transpr_LolD-like"/>
</dbReference>
<evidence type="ECO:0000256" key="2">
    <source>
        <dbReference type="ARBA" id="ARBA00022741"/>
    </source>
</evidence>
<dbReference type="KEGG" id="taer:GT409_01940"/>
<dbReference type="RefSeq" id="WP_160626416.1">
    <property type="nucleotide sequence ID" value="NZ_CP047593.1"/>
</dbReference>
<keyword evidence="1" id="KW-0813">Transport</keyword>
<name>A0A6P1M6P2_9BACT</name>
<dbReference type="Proteomes" id="UP000464954">
    <property type="component" value="Chromosome"/>
</dbReference>
<dbReference type="InterPro" id="IPR017871">
    <property type="entry name" value="ABC_transporter-like_CS"/>
</dbReference>
<protein>
    <submittedName>
        <fullName evidence="6">ATP-binding cassette domain-containing protein</fullName>
    </submittedName>
</protein>
<dbReference type="FunFam" id="3.40.50.300:FF:000032">
    <property type="entry name" value="Export ABC transporter ATP-binding protein"/>
    <property type="match status" value="1"/>
</dbReference>
<dbReference type="CDD" id="cd03255">
    <property type="entry name" value="ABC_MJ0796_LolCDE_FtsE"/>
    <property type="match status" value="1"/>
</dbReference>
<keyword evidence="3 6" id="KW-0067">ATP-binding</keyword>
<comment type="similarity">
    <text evidence="4">Belongs to the ABC transporter superfamily. Macrolide exporter (TC 3.A.1.122) family.</text>
</comment>
<gene>
    <name evidence="6" type="ORF">GT409_01940</name>
</gene>
<evidence type="ECO:0000259" key="5">
    <source>
        <dbReference type="PROSITE" id="PS50893"/>
    </source>
</evidence>
<evidence type="ECO:0000256" key="3">
    <source>
        <dbReference type="ARBA" id="ARBA00022840"/>
    </source>
</evidence>
<dbReference type="GO" id="GO:0016887">
    <property type="term" value="F:ATP hydrolysis activity"/>
    <property type="evidence" value="ECO:0007669"/>
    <property type="project" value="InterPro"/>
</dbReference>
<dbReference type="InterPro" id="IPR003439">
    <property type="entry name" value="ABC_transporter-like_ATP-bd"/>
</dbReference>
<sequence>MSEILKAEEVHKNYRIGKRTVEVLHGVSLSVQRGETLSVMGASGSGKSTLLHLLGGLDKPDSGDVQFEGNSLVSMKAPKRAAFRANRCGFIFQSYHLLPELDVLQNVILPSMAARRKDAKTRAEHLLDRVGLCGRMDHRPMELSGGEQQRVALARALMNEPDLILADEPTGNLDSHTGENVLHNLFDLAQSEQLTLILVTHNEDVARLCQRELVLKDGKLEE</sequence>
<dbReference type="InterPro" id="IPR003593">
    <property type="entry name" value="AAA+_ATPase"/>
</dbReference>
<keyword evidence="7" id="KW-1185">Reference proteome</keyword>
<accession>A0A6P1M6P2</accession>
<dbReference type="SUPFAM" id="SSF52540">
    <property type="entry name" value="P-loop containing nucleoside triphosphate hydrolases"/>
    <property type="match status" value="1"/>
</dbReference>
<dbReference type="InterPro" id="IPR017911">
    <property type="entry name" value="MacB-like_ATP-bd"/>
</dbReference>